<dbReference type="Proteomes" id="UP001428817">
    <property type="component" value="Unassembled WGS sequence"/>
</dbReference>
<sequence>MTAATEVMASIVPYPVHGRFLEVGSGSGVIAVTAALHGCAEVTAVDISEAAVANTKANAARHFVADRVEAGLSDLFQGVSPDRRFDVIFWNVPWTYVHPGYSLRSSLHAAVFDPGYQNQARYIAEGPRYLAPNGRLFIGTADLGERDRLDELANAAGRRILPARVVRRQEVHRLMEYQLLEVLPR</sequence>
<dbReference type="Pfam" id="PF13847">
    <property type="entry name" value="Methyltransf_31"/>
    <property type="match status" value="1"/>
</dbReference>
<dbReference type="CDD" id="cd02440">
    <property type="entry name" value="AdoMet_MTases"/>
    <property type="match status" value="1"/>
</dbReference>
<dbReference type="InterPro" id="IPR050320">
    <property type="entry name" value="N5-glutamine_MTase"/>
</dbReference>
<dbReference type="InterPro" id="IPR025714">
    <property type="entry name" value="Methyltranfer_dom"/>
</dbReference>
<keyword evidence="3" id="KW-1185">Reference proteome</keyword>
<evidence type="ECO:0000259" key="1">
    <source>
        <dbReference type="Pfam" id="PF13847"/>
    </source>
</evidence>
<evidence type="ECO:0000313" key="3">
    <source>
        <dbReference type="Proteomes" id="UP001428817"/>
    </source>
</evidence>
<dbReference type="PANTHER" id="PTHR18895:SF74">
    <property type="entry name" value="MTRF1L RELEASE FACTOR GLUTAMINE METHYLTRANSFERASE"/>
    <property type="match status" value="1"/>
</dbReference>
<gene>
    <name evidence="2" type="ORF">GCM10023321_79800</name>
</gene>
<dbReference type="PANTHER" id="PTHR18895">
    <property type="entry name" value="HEMK METHYLTRANSFERASE"/>
    <property type="match status" value="1"/>
</dbReference>
<name>A0ABP9RCM7_9PSEU</name>
<organism evidence="2 3">
    <name type="scientific">Pseudonocardia eucalypti</name>
    <dbReference type="NCBI Taxonomy" id="648755"/>
    <lineage>
        <taxon>Bacteria</taxon>
        <taxon>Bacillati</taxon>
        <taxon>Actinomycetota</taxon>
        <taxon>Actinomycetes</taxon>
        <taxon>Pseudonocardiales</taxon>
        <taxon>Pseudonocardiaceae</taxon>
        <taxon>Pseudonocardia</taxon>
    </lineage>
</organism>
<feature type="domain" description="Methyltransferase" evidence="1">
    <location>
        <begin position="18"/>
        <end position="145"/>
    </location>
</feature>
<dbReference type="SUPFAM" id="SSF53335">
    <property type="entry name" value="S-adenosyl-L-methionine-dependent methyltransferases"/>
    <property type="match status" value="1"/>
</dbReference>
<reference evidence="3" key="1">
    <citation type="journal article" date="2019" name="Int. J. Syst. Evol. Microbiol.">
        <title>The Global Catalogue of Microorganisms (GCM) 10K type strain sequencing project: providing services to taxonomists for standard genome sequencing and annotation.</title>
        <authorList>
            <consortium name="The Broad Institute Genomics Platform"/>
            <consortium name="The Broad Institute Genome Sequencing Center for Infectious Disease"/>
            <person name="Wu L."/>
            <person name="Ma J."/>
        </authorList>
    </citation>
    <scope>NUCLEOTIDE SEQUENCE [LARGE SCALE GENOMIC DNA]</scope>
    <source>
        <strain evidence="3">JCM 18303</strain>
    </source>
</reference>
<accession>A0ABP9RCM7</accession>
<comment type="caution">
    <text evidence="2">The sequence shown here is derived from an EMBL/GenBank/DDBJ whole genome shotgun (WGS) entry which is preliminary data.</text>
</comment>
<dbReference type="Gene3D" id="3.40.50.150">
    <property type="entry name" value="Vaccinia Virus protein VP39"/>
    <property type="match status" value="1"/>
</dbReference>
<proteinExistence type="predicted"/>
<evidence type="ECO:0000313" key="2">
    <source>
        <dbReference type="EMBL" id="GAA5174917.1"/>
    </source>
</evidence>
<dbReference type="InterPro" id="IPR029063">
    <property type="entry name" value="SAM-dependent_MTases_sf"/>
</dbReference>
<protein>
    <recommendedName>
        <fullName evidence="1">Methyltransferase domain-containing protein</fullName>
    </recommendedName>
</protein>
<dbReference type="EMBL" id="BAABJP010000063">
    <property type="protein sequence ID" value="GAA5174917.1"/>
    <property type="molecule type" value="Genomic_DNA"/>
</dbReference>